<reference evidence="1" key="1">
    <citation type="submission" date="2020-08" db="EMBL/GenBank/DDBJ databases">
        <title>Multicomponent nature underlies the extraordinary mechanical properties of spider dragline silk.</title>
        <authorList>
            <person name="Kono N."/>
            <person name="Nakamura H."/>
            <person name="Mori M."/>
            <person name="Yoshida Y."/>
            <person name="Ohtoshi R."/>
            <person name="Malay A.D."/>
            <person name="Moran D.A.P."/>
            <person name="Tomita M."/>
            <person name="Numata K."/>
            <person name="Arakawa K."/>
        </authorList>
    </citation>
    <scope>NUCLEOTIDE SEQUENCE</scope>
</reference>
<accession>A0A8X7C098</accession>
<proteinExistence type="predicted"/>
<organism evidence="1 2">
    <name type="scientific">Trichonephila inaurata madagascariensis</name>
    <dbReference type="NCBI Taxonomy" id="2747483"/>
    <lineage>
        <taxon>Eukaryota</taxon>
        <taxon>Metazoa</taxon>
        <taxon>Ecdysozoa</taxon>
        <taxon>Arthropoda</taxon>
        <taxon>Chelicerata</taxon>
        <taxon>Arachnida</taxon>
        <taxon>Araneae</taxon>
        <taxon>Araneomorphae</taxon>
        <taxon>Entelegynae</taxon>
        <taxon>Araneoidea</taxon>
        <taxon>Nephilidae</taxon>
        <taxon>Trichonephila</taxon>
        <taxon>Trichonephila inaurata</taxon>
    </lineage>
</organism>
<evidence type="ECO:0000313" key="1">
    <source>
        <dbReference type="EMBL" id="GFY49157.1"/>
    </source>
</evidence>
<keyword evidence="2" id="KW-1185">Reference proteome</keyword>
<protein>
    <submittedName>
        <fullName evidence="1">Uncharacterized protein</fullName>
    </submittedName>
</protein>
<gene>
    <name evidence="1" type="ORF">TNIN_22891</name>
</gene>
<dbReference type="EMBL" id="BMAV01006855">
    <property type="protein sequence ID" value="GFY49157.1"/>
    <property type="molecule type" value="Genomic_DNA"/>
</dbReference>
<comment type="caution">
    <text evidence="1">The sequence shown here is derived from an EMBL/GenBank/DDBJ whole genome shotgun (WGS) entry which is preliminary data.</text>
</comment>
<dbReference type="Proteomes" id="UP000886998">
    <property type="component" value="Unassembled WGS sequence"/>
</dbReference>
<sequence length="86" mass="9952">MSEHQVRLSLSDSEDFSASAFIHKWKLDLQAKQRMETSWLYQIAHAQGPALIWIFALMYRDALDYKQTNGVGSPINVRTDFNAHRV</sequence>
<evidence type="ECO:0000313" key="2">
    <source>
        <dbReference type="Proteomes" id="UP000886998"/>
    </source>
</evidence>
<name>A0A8X7C098_9ARAC</name>
<dbReference type="AlphaFoldDB" id="A0A8X7C098"/>